<keyword evidence="6" id="KW-0067">ATP-binding</keyword>
<dbReference type="GO" id="GO:0005829">
    <property type="term" value="C:cytosol"/>
    <property type="evidence" value="ECO:0007669"/>
    <property type="project" value="TreeGrafter"/>
</dbReference>
<keyword evidence="5 8" id="KW-0418">Kinase</keyword>
<dbReference type="GO" id="GO:0005524">
    <property type="term" value="F:ATP binding"/>
    <property type="evidence" value="ECO:0007669"/>
    <property type="project" value="UniProtKB-KW"/>
</dbReference>
<dbReference type="CDD" id="cd01169">
    <property type="entry name" value="HMPP_kinase"/>
    <property type="match status" value="1"/>
</dbReference>
<dbReference type="Proteomes" id="UP000183994">
    <property type="component" value="Unassembled WGS sequence"/>
</dbReference>
<sequence>MSDSTIPVVLSIAGSDSGAGAGIQADLKTFAALGVYGTTAITAITAQNTLGVQDWQEVSPDLIAAQIRAVASDMHPKAVKTGMLGGPETVRTVAREIRDLGLENLVVDPVMKAKGGKDLLLQEAYEVMVKELFPLARVVTPNLDEASELAGYDVKDLSQIKEAAKAIQAMGPAAVVIKGGHSQGQPNDLLYNGSEFFEYPGKRIDTPHSHGTGCTFASAVAVGLAKGMKVREAVFRAKEFTARAVKHGLPLGGGHGPVNHFPDLLKLKMSEE</sequence>
<dbReference type="GO" id="GO:0008972">
    <property type="term" value="F:phosphomethylpyrimidine kinase activity"/>
    <property type="evidence" value="ECO:0007669"/>
    <property type="project" value="InterPro"/>
</dbReference>
<dbReference type="RefSeq" id="WP_083611122.1">
    <property type="nucleotide sequence ID" value="NZ_FQZU01000025.1"/>
</dbReference>
<dbReference type="PANTHER" id="PTHR20858">
    <property type="entry name" value="PHOSPHOMETHYLPYRIMIDINE KINASE"/>
    <property type="match status" value="1"/>
</dbReference>
<dbReference type="Gene3D" id="3.40.1190.20">
    <property type="match status" value="1"/>
</dbReference>
<dbReference type="UniPathway" id="UPA00060">
    <property type="reaction ID" value="UER00138"/>
</dbReference>
<name>A0A1M6SRT5_9BACT</name>
<evidence type="ECO:0000313" key="9">
    <source>
        <dbReference type="Proteomes" id="UP000183994"/>
    </source>
</evidence>
<dbReference type="AlphaFoldDB" id="A0A1M6SRT5"/>
<keyword evidence="9" id="KW-1185">Reference proteome</keyword>
<dbReference type="NCBIfam" id="TIGR00097">
    <property type="entry name" value="HMP-P_kinase"/>
    <property type="match status" value="1"/>
</dbReference>
<dbReference type="InterPro" id="IPR029056">
    <property type="entry name" value="Ribokinase-like"/>
</dbReference>
<comment type="pathway">
    <text evidence="1">Cofactor biosynthesis; thiamine diphosphate biosynthesis.</text>
</comment>
<evidence type="ECO:0000259" key="7">
    <source>
        <dbReference type="Pfam" id="PF08543"/>
    </source>
</evidence>
<keyword evidence="3" id="KW-0808">Transferase</keyword>
<dbReference type="PANTHER" id="PTHR20858:SF17">
    <property type="entry name" value="HYDROXYMETHYLPYRIMIDINE_PHOSPHOMETHYLPYRIMIDINE KINASE THI20-RELATED"/>
    <property type="match status" value="1"/>
</dbReference>
<dbReference type="EC" id="2.7.1.49" evidence="2"/>
<protein>
    <recommendedName>
        <fullName evidence="2">hydroxymethylpyrimidine kinase</fullName>
        <ecNumber evidence="2">2.7.1.49</ecNumber>
    </recommendedName>
</protein>
<evidence type="ECO:0000313" key="8">
    <source>
        <dbReference type="EMBL" id="SHK47431.1"/>
    </source>
</evidence>
<proteinExistence type="predicted"/>
<keyword evidence="4" id="KW-0547">Nucleotide-binding</keyword>
<gene>
    <name evidence="8" type="ORF">SAMN02745216_03512</name>
</gene>
<evidence type="ECO:0000256" key="2">
    <source>
        <dbReference type="ARBA" id="ARBA00012135"/>
    </source>
</evidence>
<feature type="domain" description="Pyridoxamine kinase/Phosphomethylpyrimidine kinase" evidence="7">
    <location>
        <begin position="16"/>
        <end position="259"/>
    </location>
</feature>
<dbReference type="OrthoDB" id="9810880at2"/>
<dbReference type="GO" id="GO:0009229">
    <property type="term" value="P:thiamine diphosphate biosynthetic process"/>
    <property type="evidence" value="ECO:0007669"/>
    <property type="project" value="UniProtKB-UniPathway"/>
</dbReference>
<dbReference type="GO" id="GO:0008902">
    <property type="term" value="F:hydroxymethylpyrimidine kinase activity"/>
    <property type="evidence" value="ECO:0007669"/>
    <property type="project" value="UniProtKB-EC"/>
</dbReference>
<dbReference type="InterPro" id="IPR013749">
    <property type="entry name" value="PM/HMP-P_kinase-1"/>
</dbReference>
<dbReference type="InterPro" id="IPR004399">
    <property type="entry name" value="HMP/HMP-P_kinase_dom"/>
</dbReference>
<dbReference type="FunFam" id="3.40.1190.20:FF:000003">
    <property type="entry name" value="Phosphomethylpyrimidine kinase ThiD"/>
    <property type="match status" value="1"/>
</dbReference>
<dbReference type="Pfam" id="PF08543">
    <property type="entry name" value="Phos_pyr_kin"/>
    <property type="match status" value="1"/>
</dbReference>
<organism evidence="8 9">
    <name type="scientific">Desulfatibacillum alkenivorans DSM 16219</name>
    <dbReference type="NCBI Taxonomy" id="1121393"/>
    <lineage>
        <taxon>Bacteria</taxon>
        <taxon>Pseudomonadati</taxon>
        <taxon>Thermodesulfobacteriota</taxon>
        <taxon>Desulfobacteria</taxon>
        <taxon>Desulfobacterales</taxon>
        <taxon>Desulfatibacillaceae</taxon>
        <taxon>Desulfatibacillum</taxon>
    </lineage>
</organism>
<dbReference type="SUPFAM" id="SSF53613">
    <property type="entry name" value="Ribokinase-like"/>
    <property type="match status" value="1"/>
</dbReference>
<evidence type="ECO:0000256" key="1">
    <source>
        <dbReference type="ARBA" id="ARBA00004948"/>
    </source>
</evidence>
<dbReference type="GO" id="GO:0009228">
    <property type="term" value="P:thiamine biosynthetic process"/>
    <property type="evidence" value="ECO:0007669"/>
    <property type="project" value="InterPro"/>
</dbReference>
<evidence type="ECO:0000256" key="5">
    <source>
        <dbReference type="ARBA" id="ARBA00022777"/>
    </source>
</evidence>
<dbReference type="EMBL" id="FQZU01000025">
    <property type="protein sequence ID" value="SHK47431.1"/>
    <property type="molecule type" value="Genomic_DNA"/>
</dbReference>
<evidence type="ECO:0000256" key="6">
    <source>
        <dbReference type="ARBA" id="ARBA00022840"/>
    </source>
</evidence>
<reference evidence="9" key="1">
    <citation type="submission" date="2016-11" db="EMBL/GenBank/DDBJ databases">
        <authorList>
            <person name="Varghese N."/>
            <person name="Submissions S."/>
        </authorList>
    </citation>
    <scope>NUCLEOTIDE SEQUENCE [LARGE SCALE GENOMIC DNA]</scope>
    <source>
        <strain evidence="9">DSM 16219</strain>
    </source>
</reference>
<evidence type="ECO:0000256" key="3">
    <source>
        <dbReference type="ARBA" id="ARBA00022679"/>
    </source>
</evidence>
<dbReference type="STRING" id="1121393.SAMN02745216_03512"/>
<accession>A0A1M6SRT5</accession>
<evidence type="ECO:0000256" key="4">
    <source>
        <dbReference type="ARBA" id="ARBA00022741"/>
    </source>
</evidence>